<organism evidence="8 9">
    <name type="scientific">Chitinophaga skermanii</name>
    <dbReference type="NCBI Taxonomy" id="331697"/>
    <lineage>
        <taxon>Bacteria</taxon>
        <taxon>Pseudomonadati</taxon>
        <taxon>Bacteroidota</taxon>
        <taxon>Chitinophagia</taxon>
        <taxon>Chitinophagales</taxon>
        <taxon>Chitinophagaceae</taxon>
        <taxon>Chitinophaga</taxon>
    </lineage>
</organism>
<evidence type="ECO:0000313" key="8">
    <source>
        <dbReference type="EMBL" id="RAJ06853.1"/>
    </source>
</evidence>
<evidence type="ECO:0000256" key="1">
    <source>
        <dbReference type="ARBA" id="ARBA00004442"/>
    </source>
</evidence>
<dbReference type="Gene3D" id="3.30.1330.60">
    <property type="entry name" value="OmpA-like domain"/>
    <property type="match status" value="1"/>
</dbReference>
<dbReference type="PROSITE" id="PS51123">
    <property type="entry name" value="OMPA_2"/>
    <property type="match status" value="1"/>
</dbReference>
<dbReference type="Pfam" id="PF06078">
    <property type="entry name" value="DUF937"/>
    <property type="match status" value="1"/>
</dbReference>
<keyword evidence="2 4" id="KW-0472">Membrane</keyword>
<dbReference type="SUPFAM" id="SSF103088">
    <property type="entry name" value="OmpA-like"/>
    <property type="match status" value="1"/>
</dbReference>
<dbReference type="PANTHER" id="PTHR30329">
    <property type="entry name" value="STATOR ELEMENT OF FLAGELLAR MOTOR COMPLEX"/>
    <property type="match status" value="1"/>
</dbReference>
<dbReference type="RefSeq" id="WP_111597437.1">
    <property type="nucleotide sequence ID" value="NZ_QLLL01000003.1"/>
</dbReference>
<evidence type="ECO:0000256" key="3">
    <source>
        <dbReference type="ARBA" id="ARBA00023237"/>
    </source>
</evidence>
<feature type="compositionally biased region" description="Basic and acidic residues" evidence="5">
    <location>
        <begin position="403"/>
        <end position="419"/>
    </location>
</feature>
<dbReference type="InterPro" id="IPR036737">
    <property type="entry name" value="OmpA-like_sf"/>
</dbReference>
<dbReference type="GO" id="GO:0009279">
    <property type="term" value="C:cell outer membrane"/>
    <property type="evidence" value="ECO:0007669"/>
    <property type="project" value="UniProtKB-SubCell"/>
</dbReference>
<dbReference type="InterPro" id="IPR009282">
    <property type="entry name" value="DUF937"/>
</dbReference>
<dbReference type="EMBL" id="QLLL01000003">
    <property type="protein sequence ID" value="RAJ06853.1"/>
    <property type="molecule type" value="Genomic_DNA"/>
</dbReference>
<keyword evidence="6" id="KW-0812">Transmembrane</keyword>
<dbReference type="InterPro" id="IPR006665">
    <property type="entry name" value="OmpA-like"/>
</dbReference>
<protein>
    <submittedName>
        <fullName evidence="8">Uncharacterized protein DUF937</fullName>
    </submittedName>
</protein>
<sequence length="419" mass="44000">MATDLLGSIENILGGDFASKAASQLGESKDGIIKAITAAIPAILTSFIHKASTAADPTMLTNIFKRADVQSAGNVSSLASEGISSNLISKGVDLVQSLLGDKAAPLVNNIANYAGIKASSAESVLHTTAPVAMNTLLQQGGGQGFNITNILAYLNTQKDKIFAAVPAGLGLSSILGVGNLSDIGHRFNGLIGGLKDNFGRAAASVTPSGTKKWGWMIILLVALAIILWYLMKGCGGSNTETVTVTDTMSATVVETPQEKIPVETPRESIKVSLPNGKTIDAYRGGIEDHLVQFLQDNSQKAGKDVWFDFDNLNFQTGSASITPESEVQVSNLAAILEAFPKAKIKIGGYTDRSGDSLANQKLSNERAQAVLAALKGKNVNPSQLQGAEGYGQQFAKAAADAPDDQRKLDRRISISVREK</sequence>
<comment type="subcellular location">
    <subcellularLocation>
        <location evidence="1">Cell outer membrane</location>
    </subcellularLocation>
</comment>
<dbReference type="Proteomes" id="UP000249547">
    <property type="component" value="Unassembled WGS sequence"/>
</dbReference>
<dbReference type="PRINTS" id="PR01021">
    <property type="entry name" value="OMPADOMAIN"/>
</dbReference>
<feature type="region of interest" description="Disordered" evidence="5">
    <location>
        <begin position="395"/>
        <end position="419"/>
    </location>
</feature>
<dbReference type="PANTHER" id="PTHR30329:SF21">
    <property type="entry name" value="LIPOPROTEIN YIAD-RELATED"/>
    <property type="match status" value="1"/>
</dbReference>
<keyword evidence="6" id="KW-1133">Transmembrane helix</keyword>
<keyword evidence="3" id="KW-0998">Cell outer membrane</keyword>
<dbReference type="InterPro" id="IPR050330">
    <property type="entry name" value="Bact_OuterMem_StrucFunc"/>
</dbReference>
<evidence type="ECO:0000313" key="9">
    <source>
        <dbReference type="Proteomes" id="UP000249547"/>
    </source>
</evidence>
<evidence type="ECO:0000259" key="7">
    <source>
        <dbReference type="PROSITE" id="PS51123"/>
    </source>
</evidence>
<dbReference type="InterPro" id="IPR006664">
    <property type="entry name" value="OMP_bac"/>
</dbReference>
<reference evidence="8 9" key="1">
    <citation type="submission" date="2018-06" db="EMBL/GenBank/DDBJ databases">
        <title>Genomic Encyclopedia of Archaeal and Bacterial Type Strains, Phase II (KMG-II): from individual species to whole genera.</title>
        <authorList>
            <person name="Goeker M."/>
        </authorList>
    </citation>
    <scope>NUCLEOTIDE SEQUENCE [LARGE SCALE GENOMIC DNA]</scope>
    <source>
        <strain evidence="8 9">DSM 23857</strain>
    </source>
</reference>
<name>A0A327QTX3_9BACT</name>
<accession>A0A327QTX3</accession>
<keyword evidence="9" id="KW-1185">Reference proteome</keyword>
<evidence type="ECO:0000256" key="4">
    <source>
        <dbReference type="PROSITE-ProRule" id="PRU00473"/>
    </source>
</evidence>
<feature type="transmembrane region" description="Helical" evidence="6">
    <location>
        <begin position="213"/>
        <end position="231"/>
    </location>
</feature>
<feature type="domain" description="OmpA-like" evidence="7">
    <location>
        <begin position="301"/>
        <end position="419"/>
    </location>
</feature>
<evidence type="ECO:0000256" key="6">
    <source>
        <dbReference type="SAM" id="Phobius"/>
    </source>
</evidence>
<comment type="caution">
    <text evidence="8">The sequence shown here is derived from an EMBL/GenBank/DDBJ whole genome shotgun (WGS) entry which is preliminary data.</text>
</comment>
<evidence type="ECO:0000256" key="5">
    <source>
        <dbReference type="SAM" id="MobiDB-lite"/>
    </source>
</evidence>
<dbReference type="Pfam" id="PF00691">
    <property type="entry name" value="OmpA"/>
    <property type="match status" value="1"/>
</dbReference>
<dbReference type="CDD" id="cd07185">
    <property type="entry name" value="OmpA_C-like"/>
    <property type="match status" value="1"/>
</dbReference>
<dbReference type="OrthoDB" id="9782229at2"/>
<gene>
    <name evidence="8" type="ORF">LX64_01981</name>
</gene>
<evidence type="ECO:0000256" key="2">
    <source>
        <dbReference type="ARBA" id="ARBA00023136"/>
    </source>
</evidence>
<dbReference type="AlphaFoldDB" id="A0A327QTX3"/>
<proteinExistence type="predicted"/>